<feature type="chain" id="PRO_5025375105" evidence="1">
    <location>
        <begin position="20"/>
        <end position="189"/>
    </location>
</feature>
<keyword evidence="3" id="KW-1185">Reference proteome</keyword>
<dbReference type="InterPro" id="IPR035437">
    <property type="entry name" value="SNase_OB-fold_sf"/>
</dbReference>
<dbReference type="Proteomes" id="UP000434957">
    <property type="component" value="Unassembled WGS sequence"/>
</dbReference>
<feature type="signal peptide" evidence="1">
    <location>
        <begin position="1"/>
        <end position="19"/>
    </location>
</feature>
<dbReference type="GO" id="GO:0005829">
    <property type="term" value="C:cytosol"/>
    <property type="evidence" value="ECO:0007669"/>
    <property type="project" value="TreeGrafter"/>
</dbReference>
<keyword evidence="1" id="KW-0732">Signal</keyword>
<dbReference type="GO" id="GO:0006402">
    <property type="term" value="P:mRNA catabolic process"/>
    <property type="evidence" value="ECO:0007669"/>
    <property type="project" value="TreeGrafter"/>
</dbReference>
<evidence type="ECO:0000313" key="2">
    <source>
        <dbReference type="EMBL" id="KAE9306726.1"/>
    </source>
</evidence>
<dbReference type="GO" id="GO:0004518">
    <property type="term" value="F:nuclease activity"/>
    <property type="evidence" value="ECO:0007669"/>
    <property type="project" value="TreeGrafter"/>
</dbReference>
<dbReference type="PANTHER" id="PTHR12302:SF2">
    <property type="entry name" value="STAPHYLOCOCCAL NUCLEASE DOMAIN-CONTAINING PROTEIN 1"/>
    <property type="match status" value="1"/>
</dbReference>
<sequence length="189" mass="20837">MFFLVSRMYYIIVVVECFALNTLTPQAGQGLPVLLLTLLSLQAPRLARSPEQSNEPYAWASRVHLRRLCVGKQVCFHVQYRVAAINRDFGFVWLAPNAREVEGNLCVIQARTGYAKVQVAISEKKCMYADANAESNATVQWHGTDAAALVSEYKAKLVPAIVEAVRDGASLRVILKPSLQLVNFGLSGV</sequence>
<dbReference type="Gene3D" id="2.40.50.90">
    <property type="match status" value="1"/>
</dbReference>
<dbReference type="GO" id="GO:0005634">
    <property type="term" value="C:nucleus"/>
    <property type="evidence" value="ECO:0007669"/>
    <property type="project" value="TreeGrafter"/>
</dbReference>
<gene>
    <name evidence="2" type="ORF">PR003_g21172</name>
</gene>
<comment type="caution">
    <text evidence="2">The sequence shown here is derived from an EMBL/GenBank/DDBJ whole genome shotgun (WGS) entry which is preliminary data.</text>
</comment>
<evidence type="ECO:0000313" key="3">
    <source>
        <dbReference type="Proteomes" id="UP000434957"/>
    </source>
</evidence>
<dbReference type="EMBL" id="QXFT01001959">
    <property type="protein sequence ID" value="KAE9306726.1"/>
    <property type="molecule type" value="Genomic_DNA"/>
</dbReference>
<proteinExistence type="predicted"/>
<dbReference type="PANTHER" id="PTHR12302">
    <property type="entry name" value="EBNA2 BINDING PROTEIN P100"/>
    <property type="match status" value="1"/>
</dbReference>
<accession>A0A6A4DJ93</accession>
<organism evidence="2 3">
    <name type="scientific">Phytophthora rubi</name>
    <dbReference type="NCBI Taxonomy" id="129364"/>
    <lineage>
        <taxon>Eukaryota</taxon>
        <taxon>Sar</taxon>
        <taxon>Stramenopiles</taxon>
        <taxon>Oomycota</taxon>
        <taxon>Peronosporomycetes</taxon>
        <taxon>Peronosporales</taxon>
        <taxon>Peronosporaceae</taxon>
        <taxon>Phytophthora</taxon>
    </lineage>
</organism>
<name>A0A6A4DJ93_9STRA</name>
<reference evidence="2 3" key="1">
    <citation type="submission" date="2018-08" db="EMBL/GenBank/DDBJ databases">
        <title>Genomic investigation of the strawberry pathogen Phytophthora fragariae indicates pathogenicity is determined by transcriptional variation in three key races.</title>
        <authorList>
            <person name="Adams T.M."/>
            <person name="Armitage A.D."/>
            <person name="Sobczyk M.K."/>
            <person name="Bates H.J."/>
            <person name="Dunwell J.M."/>
            <person name="Nellist C.F."/>
            <person name="Harrison R.J."/>
        </authorList>
    </citation>
    <scope>NUCLEOTIDE SEQUENCE [LARGE SCALE GENOMIC DNA]</scope>
    <source>
        <strain evidence="2 3">SCRP333</strain>
    </source>
</reference>
<dbReference type="AlphaFoldDB" id="A0A6A4DJ93"/>
<dbReference type="GO" id="GO:0003723">
    <property type="term" value="F:RNA binding"/>
    <property type="evidence" value="ECO:0007669"/>
    <property type="project" value="TreeGrafter"/>
</dbReference>
<dbReference type="SUPFAM" id="SSF50199">
    <property type="entry name" value="Staphylococcal nuclease"/>
    <property type="match status" value="1"/>
</dbReference>
<evidence type="ECO:0000256" key="1">
    <source>
        <dbReference type="SAM" id="SignalP"/>
    </source>
</evidence>
<protein>
    <submittedName>
        <fullName evidence="2">Uncharacterized protein</fullName>
    </submittedName>
</protein>